<feature type="active site" description="Proton donor" evidence="4">
    <location>
        <position position="152"/>
    </location>
</feature>
<dbReference type="PANTHER" id="PTHR40079">
    <property type="entry name" value="MANNAN ENDO-1,4-BETA-MANNOSIDASE E-RELATED"/>
    <property type="match status" value="1"/>
</dbReference>
<reference evidence="7 8" key="1">
    <citation type="submission" date="2022-03" db="EMBL/GenBank/DDBJ databases">
        <title>Complete genome analysis of Roseomonas KG 17.1 : a prolific producer of plant growth promoters.</title>
        <authorList>
            <person name="Saadouli I."/>
            <person name="Najjari A."/>
            <person name="Mosbah A."/>
            <person name="Ouzari H.I."/>
        </authorList>
    </citation>
    <scope>NUCLEOTIDE SEQUENCE [LARGE SCALE GENOMIC DNA]</scope>
    <source>
        <strain evidence="7 8">KG17-1</strain>
    </source>
</reference>
<dbReference type="RefSeq" id="WP_157985887.1">
    <property type="nucleotide sequence ID" value="NZ_JALBUU010000004.1"/>
</dbReference>
<evidence type="ECO:0000313" key="8">
    <source>
        <dbReference type="Proteomes" id="UP001201985"/>
    </source>
</evidence>
<organism evidence="7 8">
    <name type="scientific">Teichococcus vastitatis</name>
    <dbReference type="NCBI Taxonomy" id="2307076"/>
    <lineage>
        <taxon>Bacteria</taxon>
        <taxon>Pseudomonadati</taxon>
        <taxon>Pseudomonadota</taxon>
        <taxon>Alphaproteobacteria</taxon>
        <taxon>Acetobacterales</taxon>
        <taxon>Roseomonadaceae</taxon>
        <taxon>Roseomonas</taxon>
    </lineage>
</organism>
<comment type="caution">
    <text evidence="7">The sequence shown here is derived from an EMBL/GenBank/DDBJ whole genome shotgun (WGS) entry which is preliminary data.</text>
</comment>
<dbReference type="PROSITE" id="PS51764">
    <property type="entry name" value="GH26"/>
    <property type="match status" value="1"/>
</dbReference>
<evidence type="ECO:0000256" key="1">
    <source>
        <dbReference type="ARBA" id="ARBA00007754"/>
    </source>
</evidence>
<evidence type="ECO:0000259" key="6">
    <source>
        <dbReference type="PROSITE" id="PS51764"/>
    </source>
</evidence>
<dbReference type="PANTHER" id="PTHR40079:SF4">
    <property type="entry name" value="GH26 DOMAIN-CONTAINING PROTEIN-RELATED"/>
    <property type="match status" value="1"/>
</dbReference>
<dbReference type="InterPro" id="IPR017853">
    <property type="entry name" value="GH"/>
</dbReference>
<name>A0ABS9W329_9PROT</name>
<dbReference type="Gene3D" id="3.20.20.80">
    <property type="entry name" value="Glycosidases"/>
    <property type="match status" value="1"/>
</dbReference>
<keyword evidence="8" id="KW-1185">Reference proteome</keyword>
<evidence type="ECO:0000256" key="5">
    <source>
        <dbReference type="SAM" id="SignalP"/>
    </source>
</evidence>
<dbReference type="PROSITE" id="PS51318">
    <property type="entry name" value="TAT"/>
    <property type="match status" value="1"/>
</dbReference>
<keyword evidence="2 4" id="KW-0378">Hydrolase</keyword>
<feature type="signal peptide" evidence="5">
    <location>
        <begin position="1"/>
        <end position="39"/>
    </location>
</feature>
<accession>A0ABS9W329</accession>
<feature type="chain" id="PRO_5045091028" description="GH26 domain-containing protein" evidence="5">
    <location>
        <begin position="40"/>
        <end position="330"/>
    </location>
</feature>
<dbReference type="Proteomes" id="UP001201985">
    <property type="component" value="Unassembled WGS sequence"/>
</dbReference>
<dbReference type="InterPro" id="IPR022790">
    <property type="entry name" value="GH26_dom"/>
</dbReference>
<sequence>MHHADPTHAPPRHSARFSRRRAIAALLAGLPLLAAPAQATSPAPPTPLTAYAANNPKLLLEFEDWLGCKVDFVHIFLDHASWEGIGWPSWFMDQFKELDKPVLWSFAMIPRGATLKDAGSGKYNRYYLSAAKLLAQAKPFPNGTIPIRLGWEFNGTWFAWSARGKEEDFIATYRNVVNAFRSVSDKFRFEWNVNFGQKMDVMKAYPGDEYVDTLGMDFYWKKEWQSHDPVRAFKDIRDHRVGLRWLEDLAKQKGKPTAYSEWGVNGNNAGPFIKLVQEWIAQHPNVAYTTYWNSDADYEGKLSGGRWPDAGNTFKQAFCPAPNGSAQIRR</sequence>
<protein>
    <recommendedName>
        <fullName evidence="6">GH26 domain-containing protein</fullName>
    </recommendedName>
</protein>
<keyword evidence="5" id="KW-0732">Signal</keyword>
<comment type="similarity">
    <text evidence="1 4">Belongs to the glycosyl hydrolase 26 family.</text>
</comment>
<dbReference type="InterPro" id="IPR000805">
    <property type="entry name" value="Glyco_hydro_26"/>
</dbReference>
<dbReference type="InterPro" id="IPR006311">
    <property type="entry name" value="TAT_signal"/>
</dbReference>
<dbReference type="EMBL" id="JALBUU010000004">
    <property type="protein sequence ID" value="MCI0753697.1"/>
    <property type="molecule type" value="Genomic_DNA"/>
</dbReference>
<feature type="domain" description="GH26" evidence="6">
    <location>
        <begin position="21"/>
        <end position="330"/>
    </location>
</feature>
<gene>
    <name evidence="7" type="ORF">MON41_07985</name>
</gene>
<dbReference type="SUPFAM" id="SSF51445">
    <property type="entry name" value="(Trans)glycosidases"/>
    <property type="match status" value="1"/>
</dbReference>
<evidence type="ECO:0000256" key="4">
    <source>
        <dbReference type="PROSITE-ProRule" id="PRU01100"/>
    </source>
</evidence>
<evidence type="ECO:0000313" key="7">
    <source>
        <dbReference type="EMBL" id="MCI0753697.1"/>
    </source>
</evidence>
<proteinExistence type="inferred from homology"/>
<feature type="active site" description="Nucleophile" evidence="4">
    <location>
        <position position="261"/>
    </location>
</feature>
<evidence type="ECO:0000256" key="2">
    <source>
        <dbReference type="ARBA" id="ARBA00022801"/>
    </source>
</evidence>
<dbReference type="Pfam" id="PF02156">
    <property type="entry name" value="Glyco_hydro_26"/>
    <property type="match status" value="1"/>
</dbReference>
<evidence type="ECO:0000256" key="3">
    <source>
        <dbReference type="ARBA" id="ARBA00023295"/>
    </source>
</evidence>
<keyword evidence="3 4" id="KW-0326">Glycosidase</keyword>